<proteinExistence type="predicted"/>
<dbReference type="GO" id="GO:0005737">
    <property type="term" value="C:cytoplasm"/>
    <property type="evidence" value="ECO:0007669"/>
    <property type="project" value="TreeGrafter"/>
</dbReference>
<organism evidence="3 4">
    <name type="scientific">Candidatus Entotheonella gemina</name>
    <dbReference type="NCBI Taxonomy" id="1429439"/>
    <lineage>
        <taxon>Bacteria</taxon>
        <taxon>Pseudomonadati</taxon>
        <taxon>Nitrospinota/Tectimicrobiota group</taxon>
        <taxon>Candidatus Tectimicrobiota</taxon>
        <taxon>Candidatus Entotheonellia</taxon>
        <taxon>Candidatus Entotheonellales</taxon>
        <taxon>Candidatus Entotheonellaceae</taxon>
        <taxon>Candidatus Entotheonella</taxon>
    </lineage>
</organism>
<comment type="caution">
    <text evidence="3">The sequence shown here is derived from an EMBL/GenBank/DDBJ whole genome shotgun (WGS) entry which is preliminary data.</text>
</comment>
<sequence>MAERIDRLTSAEKQLLQTAAVVGPEVPVRLLKAVADLPEDDLDGHLRQLQAGEFLYETRLLPEPVYAFKHALTHEVAYANLLQSQRRQLHIRIVEALERTGESDRQTDVAEVLAHHALNGELWEKVCHYFTRAGTHATARSAYREAVTSYEQALQGMAHLPNDQLWREQAVDLRLLLHAALLRAGDPVRSMAILSEAQAIAEALDDAYRLGWIASYLSTHHFIAGDTEGALAYGQRAQALADVCEDEALQVDVRLHLGQAYHARGDYAAAMAVLAPNIDFVYQVLSRNPAELPTIPGLHALPWMILCLAETGDFAQGERYIEEALGIAAIGERPYEQVVVYGSTGWLRCRRGDAAAATPWLERAMVCCQAAGIVQMLPIVASFLGAAYLQSGRRSEAIALLEDAVERAMAMRVMVYHALSIVCLGQAYRLDGRLSDAKVQAERAIDLSQTQKDSGNEAWAYHLLGET</sequence>
<dbReference type="HOGENOM" id="CLU_585987_0_0_7"/>
<gene>
    <name evidence="3" type="ORF">ETSY2_48940</name>
</gene>
<evidence type="ECO:0000313" key="3">
    <source>
        <dbReference type="EMBL" id="ETW94915.1"/>
    </source>
</evidence>
<name>W4LB25_9BACT</name>
<dbReference type="SUPFAM" id="SSF48452">
    <property type="entry name" value="TPR-like"/>
    <property type="match status" value="2"/>
</dbReference>
<evidence type="ECO:0000313" key="4">
    <source>
        <dbReference type="Proteomes" id="UP000019140"/>
    </source>
</evidence>
<evidence type="ECO:0000256" key="1">
    <source>
        <dbReference type="ARBA" id="ARBA00022741"/>
    </source>
</evidence>
<keyword evidence="1" id="KW-0547">Nucleotide-binding</keyword>
<accession>W4LB25</accession>
<evidence type="ECO:0000256" key="2">
    <source>
        <dbReference type="ARBA" id="ARBA00022840"/>
    </source>
</evidence>
<dbReference type="PANTHER" id="PTHR16305:SF28">
    <property type="entry name" value="GUANYLATE CYCLASE DOMAIN-CONTAINING PROTEIN"/>
    <property type="match status" value="1"/>
</dbReference>
<evidence type="ECO:0008006" key="5">
    <source>
        <dbReference type="Google" id="ProtNLM"/>
    </source>
</evidence>
<dbReference type="Proteomes" id="UP000019140">
    <property type="component" value="Unassembled WGS sequence"/>
</dbReference>
<dbReference type="GO" id="GO:0005524">
    <property type="term" value="F:ATP binding"/>
    <property type="evidence" value="ECO:0007669"/>
    <property type="project" value="UniProtKB-KW"/>
</dbReference>
<dbReference type="GO" id="GO:0004016">
    <property type="term" value="F:adenylate cyclase activity"/>
    <property type="evidence" value="ECO:0007669"/>
    <property type="project" value="TreeGrafter"/>
</dbReference>
<dbReference type="EMBL" id="AZHX01002386">
    <property type="protein sequence ID" value="ETW94915.1"/>
    <property type="molecule type" value="Genomic_DNA"/>
</dbReference>
<protein>
    <recommendedName>
        <fullName evidence="5">MalT-like TPR region domain-containing protein</fullName>
    </recommendedName>
</protein>
<dbReference type="Gene3D" id="1.25.40.10">
    <property type="entry name" value="Tetratricopeptide repeat domain"/>
    <property type="match status" value="2"/>
</dbReference>
<feature type="non-terminal residue" evidence="3">
    <location>
        <position position="467"/>
    </location>
</feature>
<reference evidence="3 4" key="1">
    <citation type="journal article" date="2014" name="Nature">
        <title>An environmental bacterial taxon with a large and distinct metabolic repertoire.</title>
        <authorList>
            <person name="Wilson M.C."/>
            <person name="Mori T."/>
            <person name="Ruckert C."/>
            <person name="Uria A.R."/>
            <person name="Helf M.J."/>
            <person name="Takada K."/>
            <person name="Gernert C."/>
            <person name="Steffens U.A."/>
            <person name="Heycke N."/>
            <person name="Schmitt S."/>
            <person name="Rinke C."/>
            <person name="Helfrich E.J."/>
            <person name="Brachmann A.O."/>
            <person name="Gurgui C."/>
            <person name="Wakimoto T."/>
            <person name="Kracht M."/>
            <person name="Crusemann M."/>
            <person name="Hentschel U."/>
            <person name="Abe I."/>
            <person name="Matsunaga S."/>
            <person name="Kalinowski J."/>
            <person name="Takeyama H."/>
            <person name="Piel J."/>
        </authorList>
    </citation>
    <scope>NUCLEOTIDE SEQUENCE [LARGE SCALE GENOMIC DNA]</scope>
    <source>
        <strain evidence="4">TSY2</strain>
    </source>
</reference>
<keyword evidence="2" id="KW-0067">ATP-binding</keyword>
<dbReference type="PANTHER" id="PTHR16305">
    <property type="entry name" value="TESTICULAR SOLUBLE ADENYLYL CYCLASE"/>
    <property type="match status" value="1"/>
</dbReference>
<dbReference type="AlphaFoldDB" id="W4LB25"/>
<keyword evidence="4" id="KW-1185">Reference proteome</keyword>
<dbReference type="InterPro" id="IPR011990">
    <property type="entry name" value="TPR-like_helical_dom_sf"/>
</dbReference>